<protein>
    <submittedName>
        <fullName evidence="2">Uncharacterized protein</fullName>
    </submittedName>
</protein>
<feature type="transmembrane region" description="Helical" evidence="1">
    <location>
        <begin position="147"/>
        <end position="166"/>
    </location>
</feature>
<dbReference type="AlphaFoldDB" id="A0A4S4L1F6"/>
<feature type="transmembrane region" description="Helical" evidence="1">
    <location>
        <begin position="6"/>
        <end position="25"/>
    </location>
</feature>
<feature type="non-terminal residue" evidence="2">
    <location>
        <position position="282"/>
    </location>
</feature>
<name>A0A4S4L1F6_9AGAM</name>
<dbReference type="EMBL" id="SGPK01000348">
    <property type="protein sequence ID" value="THH04398.1"/>
    <property type="molecule type" value="Genomic_DNA"/>
</dbReference>
<keyword evidence="1" id="KW-0472">Membrane</keyword>
<feature type="transmembrane region" description="Helical" evidence="1">
    <location>
        <begin position="178"/>
        <end position="195"/>
    </location>
</feature>
<organism evidence="2 3">
    <name type="scientific">Phellinidium pouzarii</name>
    <dbReference type="NCBI Taxonomy" id="167371"/>
    <lineage>
        <taxon>Eukaryota</taxon>
        <taxon>Fungi</taxon>
        <taxon>Dikarya</taxon>
        <taxon>Basidiomycota</taxon>
        <taxon>Agaricomycotina</taxon>
        <taxon>Agaricomycetes</taxon>
        <taxon>Hymenochaetales</taxon>
        <taxon>Hymenochaetaceae</taxon>
        <taxon>Phellinidium</taxon>
    </lineage>
</organism>
<dbReference type="Proteomes" id="UP000308199">
    <property type="component" value="Unassembled WGS sequence"/>
</dbReference>
<sequence length="282" mass="31304">MPAYQLAVGIVLCCCALFSAFVFISEGHYKEGELRLPIHDDDDELDGAAKAGDPFDITEPEDLINGYPIREEEFWAKMRVRKFVLACIAAVLAIMQTIMLGWTVAADDSLKEITSAAVHTAFALYILVLSVFYMGHSDFFWHGRFTVHLATLTTTAVILIVAITLLPSELVWEVPQRIAWYISLSLWVAAFWISSRTKRGPALHFPSERIYSEKTLSVATTFPENNVCGITDASPWGVVMFSYTTAVVMLGYTAKSLEIADLPIVPGSMRAMSLYTRMKAAT</sequence>
<dbReference type="OrthoDB" id="3042558at2759"/>
<keyword evidence="1" id="KW-1133">Transmembrane helix</keyword>
<gene>
    <name evidence="2" type="ORF">EW145_g5549</name>
</gene>
<evidence type="ECO:0000313" key="3">
    <source>
        <dbReference type="Proteomes" id="UP000308199"/>
    </source>
</evidence>
<evidence type="ECO:0000256" key="1">
    <source>
        <dbReference type="SAM" id="Phobius"/>
    </source>
</evidence>
<keyword evidence="1" id="KW-0812">Transmembrane</keyword>
<proteinExistence type="predicted"/>
<reference evidence="2 3" key="1">
    <citation type="submission" date="2019-02" db="EMBL/GenBank/DDBJ databases">
        <title>Genome sequencing of the rare red list fungi Phellinidium pouzarii.</title>
        <authorList>
            <person name="Buettner E."/>
            <person name="Kellner H."/>
        </authorList>
    </citation>
    <scope>NUCLEOTIDE SEQUENCE [LARGE SCALE GENOMIC DNA]</scope>
    <source>
        <strain evidence="2 3">DSM 108285</strain>
    </source>
</reference>
<feature type="transmembrane region" description="Helical" evidence="1">
    <location>
        <begin position="83"/>
        <end position="104"/>
    </location>
</feature>
<comment type="caution">
    <text evidence="2">The sequence shown here is derived from an EMBL/GenBank/DDBJ whole genome shotgun (WGS) entry which is preliminary data.</text>
</comment>
<keyword evidence="3" id="KW-1185">Reference proteome</keyword>
<accession>A0A4S4L1F6</accession>
<feature type="transmembrane region" description="Helical" evidence="1">
    <location>
        <begin position="116"/>
        <end position="135"/>
    </location>
</feature>
<evidence type="ECO:0000313" key="2">
    <source>
        <dbReference type="EMBL" id="THH04398.1"/>
    </source>
</evidence>